<dbReference type="PANTHER" id="PTHR42815">
    <property type="entry name" value="FAD-BINDING, PUTATIVE (AFU_ORTHOLOGUE AFUA_6G07600)-RELATED"/>
    <property type="match status" value="1"/>
</dbReference>
<reference evidence="2 3" key="1">
    <citation type="submission" date="2020-08" db="EMBL/GenBank/DDBJ databases">
        <title>Genomic Encyclopedia of Type Strains, Phase III (KMG-III): the genomes of soil and plant-associated and newly described type strains.</title>
        <authorList>
            <person name="Whitman W."/>
        </authorList>
    </citation>
    <scope>NUCLEOTIDE SEQUENCE [LARGE SCALE GENOMIC DNA]</scope>
    <source>
        <strain evidence="2 3">CECT 8960</strain>
    </source>
</reference>
<dbReference type="SUPFAM" id="SSF50475">
    <property type="entry name" value="FMN-binding split barrel"/>
    <property type="match status" value="1"/>
</dbReference>
<dbReference type="EMBL" id="JACHJQ010000002">
    <property type="protein sequence ID" value="MBB4905390.1"/>
    <property type="molecule type" value="Genomic_DNA"/>
</dbReference>
<name>A0A7W7Q1P8_9PSEU</name>
<proteinExistence type="predicted"/>
<dbReference type="AlphaFoldDB" id="A0A7W7Q1P8"/>
<dbReference type="Proteomes" id="UP000520767">
    <property type="component" value="Unassembled WGS sequence"/>
</dbReference>
<comment type="caution">
    <text evidence="2">The sequence shown here is derived from an EMBL/GenBank/DDBJ whole genome shotgun (WGS) entry which is preliminary data.</text>
</comment>
<protein>
    <submittedName>
        <fullName evidence="2">Putative pyridoxine 5'-phosphate oxidase superfamily flavin-nucleotide-binding protein</fullName>
    </submittedName>
</protein>
<feature type="domain" description="Pyridoxamine 5'-phosphate oxidase N-terminal" evidence="1">
    <location>
        <begin position="152"/>
        <end position="264"/>
    </location>
</feature>
<dbReference type="Gene3D" id="2.30.110.10">
    <property type="entry name" value="Electron Transport, Fmn-binding Protein, Chain A"/>
    <property type="match status" value="1"/>
</dbReference>
<sequence>MRKVTTVAAVEAMIGTPPAMVLRKATGAFDDGCRAVLAHASVAGFGFRDRDGVPHTTVVGGAPGFATVATPTRLSFDLPNLSPLPSGGASLVFFLPGIGESLRVSGSADVSGARVTLDLHETWVHCGRCVLRSGLWRAAHGSRGESGGTLTGFLAASPFVLVSSWDGDGRGTTSPRGDQAGFVRVLDEHTLAIPDRRGNKRADTFRNLMTCDEVSLAALVPGRADVLHVGGTAYVSDDPALLSTMALKGKPPHAALVIHVDRAEVRANEAVATSRMWDRSAHVDPARAPDLMAVGARHLAGNEATASVTRLVARGLAGAPGLARRAIDAGYRKELRDEGY</sequence>
<organism evidence="2 3">
    <name type="scientific">Actinophytocola algeriensis</name>
    <dbReference type="NCBI Taxonomy" id="1768010"/>
    <lineage>
        <taxon>Bacteria</taxon>
        <taxon>Bacillati</taxon>
        <taxon>Actinomycetota</taxon>
        <taxon>Actinomycetes</taxon>
        <taxon>Pseudonocardiales</taxon>
        <taxon>Pseudonocardiaceae</taxon>
    </lineage>
</organism>
<evidence type="ECO:0000259" key="1">
    <source>
        <dbReference type="Pfam" id="PF01243"/>
    </source>
</evidence>
<dbReference type="InterPro" id="IPR012349">
    <property type="entry name" value="Split_barrel_FMN-bd"/>
</dbReference>
<evidence type="ECO:0000313" key="2">
    <source>
        <dbReference type="EMBL" id="MBB4905390.1"/>
    </source>
</evidence>
<dbReference type="Pfam" id="PF01243">
    <property type="entry name" value="PNPOx_N"/>
    <property type="match status" value="1"/>
</dbReference>
<dbReference type="InterPro" id="IPR011576">
    <property type="entry name" value="Pyridox_Oxase_N"/>
</dbReference>
<dbReference type="PANTHER" id="PTHR42815:SF2">
    <property type="entry name" value="FAD-BINDING, PUTATIVE (AFU_ORTHOLOGUE AFUA_6G07600)-RELATED"/>
    <property type="match status" value="1"/>
</dbReference>
<accession>A0A7W7Q1P8</accession>
<keyword evidence="3" id="KW-1185">Reference proteome</keyword>
<gene>
    <name evidence="2" type="ORF">FHR82_001607</name>
</gene>
<dbReference type="RefSeq" id="WP_184809635.1">
    <property type="nucleotide sequence ID" value="NZ_JACHJQ010000002.1"/>
</dbReference>
<evidence type="ECO:0000313" key="3">
    <source>
        <dbReference type="Proteomes" id="UP000520767"/>
    </source>
</evidence>